<dbReference type="Proteomes" id="UP000798808">
    <property type="component" value="Unassembled WGS sequence"/>
</dbReference>
<keyword evidence="6" id="KW-1185">Reference proteome</keyword>
<sequence length="98" mass="11361">IVDALPEPKPAYPTVSTVLRVMVKKKFIGYNTYGKVHEYYPLIKKEDYFKAKLKGMLTSFFENSWQGFATFFSNTDMSVEELEAIKAEIDKEIKKQNP</sequence>
<accession>A0ABW9RK32</accession>
<comment type="caution">
    <text evidence="5">The sequence shown here is derived from an EMBL/GenBank/DDBJ whole genome shotgun (WGS) entry which is preliminary data.</text>
</comment>
<evidence type="ECO:0000313" key="6">
    <source>
        <dbReference type="Proteomes" id="UP000798808"/>
    </source>
</evidence>
<dbReference type="SUPFAM" id="SSF46785">
    <property type="entry name" value="Winged helix' DNA-binding domain"/>
    <property type="match status" value="1"/>
</dbReference>
<keyword evidence="2" id="KW-0805">Transcription regulation</keyword>
<evidence type="ECO:0000313" key="5">
    <source>
        <dbReference type="EMBL" id="MTI24222.1"/>
    </source>
</evidence>
<evidence type="ECO:0000256" key="4">
    <source>
        <dbReference type="ARBA" id="ARBA00023163"/>
    </source>
</evidence>
<evidence type="ECO:0000256" key="3">
    <source>
        <dbReference type="ARBA" id="ARBA00023125"/>
    </source>
</evidence>
<dbReference type="InterPro" id="IPR036390">
    <property type="entry name" value="WH_DNA-bd_sf"/>
</dbReference>
<dbReference type="InterPro" id="IPR036388">
    <property type="entry name" value="WH-like_DNA-bd_sf"/>
</dbReference>
<dbReference type="InterPro" id="IPR005650">
    <property type="entry name" value="BlaI_family"/>
</dbReference>
<name>A0ABW9RK32_9BACT</name>
<dbReference type="RefSeq" id="WP_155169997.1">
    <property type="nucleotide sequence ID" value="NZ_SMLW01000383.1"/>
</dbReference>
<dbReference type="EMBL" id="SMLW01000383">
    <property type="protein sequence ID" value="MTI24222.1"/>
    <property type="molecule type" value="Genomic_DNA"/>
</dbReference>
<evidence type="ECO:0000256" key="2">
    <source>
        <dbReference type="ARBA" id="ARBA00023015"/>
    </source>
</evidence>
<dbReference type="Gene3D" id="1.10.10.10">
    <property type="entry name" value="Winged helix-like DNA-binding domain superfamily/Winged helix DNA-binding domain"/>
    <property type="match status" value="1"/>
</dbReference>
<evidence type="ECO:0000256" key="1">
    <source>
        <dbReference type="ARBA" id="ARBA00011046"/>
    </source>
</evidence>
<proteinExistence type="inferred from homology"/>
<keyword evidence="4" id="KW-0804">Transcription</keyword>
<organism evidence="5 6">
    <name type="scientific">Fulvivirga kasyanovii</name>
    <dbReference type="NCBI Taxonomy" id="396812"/>
    <lineage>
        <taxon>Bacteria</taxon>
        <taxon>Pseudomonadati</taxon>
        <taxon>Bacteroidota</taxon>
        <taxon>Cytophagia</taxon>
        <taxon>Cytophagales</taxon>
        <taxon>Fulvivirgaceae</taxon>
        <taxon>Fulvivirga</taxon>
    </lineage>
</organism>
<dbReference type="Pfam" id="PF03965">
    <property type="entry name" value="Penicillinase_R"/>
    <property type="match status" value="1"/>
</dbReference>
<reference evidence="5 6" key="1">
    <citation type="submission" date="2019-02" db="EMBL/GenBank/DDBJ databases">
        <authorList>
            <person name="Goldberg S.R."/>
            <person name="Haltli B.A."/>
            <person name="Correa H."/>
            <person name="Russell K.G."/>
        </authorList>
    </citation>
    <scope>NUCLEOTIDE SEQUENCE [LARGE SCALE GENOMIC DNA]</scope>
    <source>
        <strain evidence="5 6">JCM 16186</strain>
    </source>
</reference>
<comment type="similarity">
    <text evidence="1">Belongs to the BlaI transcriptional regulatory family.</text>
</comment>
<feature type="non-terminal residue" evidence="5">
    <location>
        <position position="1"/>
    </location>
</feature>
<protein>
    <submittedName>
        <fullName evidence="5">BlaI/MecI/CopY family transcriptional regulator</fullName>
    </submittedName>
</protein>
<gene>
    <name evidence="5" type="ORF">E1163_04620</name>
</gene>
<keyword evidence="3" id="KW-0238">DNA-binding</keyword>